<proteinExistence type="predicted"/>
<protein>
    <submittedName>
        <fullName evidence="2">Uncharacterized protein</fullName>
    </submittedName>
</protein>
<organism evidence="2 3">
    <name type="scientific">Mobilitalea sibirica</name>
    <dbReference type="NCBI Taxonomy" id="1462919"/>
    <lineage>
        <taxon>Bacteria</taxon>
        <taxon>Bacillati</taxon>
        <taxon>Bacillota</taxon>
        <taxon>Clostridia</taxon>
        <taxon>Lachnospirales</taxon>
        <taxon>Lachnospiraceae</taxon>
        <taxon>Mobilitalea</taxon>
    </lineage>
</organism>
<dbReference type="AlphaFoldDB" id="A0A8J7HEK1"/>
<name>A0A8J7HEK1_9FIRM</name>
<reference evidence="2" key="1">
    <citation type="submission" date="2020-12" db="EMBL/GenBank/DDBJ databases">
        <title>M. sibirica DSM 26468T genome.</title>
        <authorList>
            <person name="Thieme N."/>
            <person name="Rettenmaier R."/>
            <person name="Zverlov V."/>
            <person name="Liebl W."/>
        </authorList>
    </citation>
    <scope>NUCLEOTIDE SEQUENCE</scope>
    <source>
        <strain evidence="2">DSM 26468</strain>
    </source>
</reference>
<dbReference type="Proteomes" id="UP000623269">
    <property type="component" value="Unassembled WGS sequence"/>
</dbReference>
<keyword evidence="3" id="KW-1185">Reference proteome</keyword>
<evidence type="ECO:0000256" key="1">
    <source>
        <dbReference type="SAM" id="Coils"/>
    </source>
</evidence>
<keyword evidence="1" id="KW-0175">Coiled coil</keyword>
<sequence>MNNEELILKMLSEMNTKIDKLDLKANNLENNLKEVKREIKKMQKTDDLILDEVERVHEIFEKKYNELITH</sequence>
<evidence type="ECO:0000313" key="2">
    <source>
        <dbReference type="EMBL" id="MBH1942544.1"/>
    </source>
</evidence>
<feature type="coiled-coil region" evidence="1">
    <location>
        <begin position="11"/>
        <end position="45"/>
    </location>
</feature>
<gene>
    <name evidence="2" type="ORF">I5677_16755</name>
</gene>
<evidence type="ECO:0000313" key="3">
    <source>
        <dbReference type="Proteomes" id="UP000623269"/>
    </source>
</evidence>
<dbReference type="RefSeq" id="WP_197662798.1">
    <property type="nucleotide sequence ID" value="NZ_JAEAGR010000026.1"/>
</dbReference>
<comment type="caution">
    <text evidence="2">The sequence shown here is derived from an EMBL/GenBank/DDBJ whole genome shotgun (WGS) entry which is preliminary data.</text>
</comment>
<accession>A0A8J7HEK1</accession>
<dbReference type="EMBL" id="JAEAGR010000026">
    <property type="protein sequence ID" value="MBH1942544.1"/>
    <property type="molecule type" value="Genomic_DNA"/>
</dbReference>